<feature type="compositionally biased region" description="Basic and acidic residues" evidence="4">
    <location>
        <begin position="1"/>
        <end position="12"/>
    </location>
</feature>
<feature type="compositionally biased region" description="Low complexity" evidence="4">
    <location>
        <begin position="310"/>
        <end position="337"/>
    </location>
</feature>
<organism evidence="6 7">
    <name type="scientific">Ustilago trichophora</name>
    <dbReference type="NCBI Taxonomy" id="86804"/>
    <lineage>
        <taxon>Eukaryota</taxon>
        <taxon>Fungi</taxon>
        <taxon>Dikarya</taxon>
        <taxon>Basidiomycota</taxon>
        <taxon>Ustilaginomycotina</taxon>
        <taxon>Ustilaginomycetes</taxon>
        <taxon>Ustilaginales</taxon>
        <taxon>Ustilaginaceae</taxon>
        <taxon>Ustilago</taxon>
    </lineage>
</organism>
<feature type="compositionally biased region" description="Polar residues" evidence="4">
    <location>
        <begin position="368"/>
        <end position="384"/>
    </location>
</feature>
<dbReference type="PROSITE" id="PS51184">
    <property type="entry name" value="JMJC"/>
    <property type="match status" value="1"/>
</dbReference>
<feature type="compositionally biased region" description="Acidic residues" evidence="4">
    <location>
        <begin position="936"/>
        <end position="947"/>
    </location>
</feature>
<evidence type="ECO:0000313" key="7">
    <source>
        <dbReference type="Proteomes" id="UP000324022"/>
    </source>
</evidence>
<dbReference type="InterPro" id="IPR003347">
    <property type="entry name" value="JmjC_dom"/>
</dbReference>
<proteinExistence type="predicted"/>
<dbReference type="PANTHER" id="PTHR11818">
    <property type="entry name" value="BETA/GAMMA CRYSTALLIN"/>
    <property type="match status" value="1"/>
</dbReference>
<gene>
    <name evidence="6" type="ORF">UTRI_03274</name>
</gene>
<feature type="compositionally biased region" description="Polar residues" evidence="4">
    <location>
        <begin position="189"/>
        <end position="199"/>
    </location>
</feature>
<feature type="compositionally biased region" description="Low complexity" evidence="4">
    <location>
        <begin position="13"/>
        <end position="54"/>
    </location>
</feature>
<evidence type="ECO:0000256" key="4">
    <source>
        <dbReference type="SAM" id="MobiDB-lite"/>
    </source>
</evidence>
<feature type="region of interest" description="Disordered" evidence="4">
    <location>
        <begin position="1249"/>
        <end position="1271"/>
    </location>
</feature>
<evidence type="ECO:0000256" key="1">
    <source>
        <dbReference type="ARBA" id="ARBA00022723"/>
    </source>
</evidence>
<keyword evidence="2" id="KW-0863">Zinc-finger</keyword>
<dbReference type="OrthoDB" id="298344at2759"/>
<dbReference type="Gene3D" id="2.60.120.650">
    <property type="entry name" value="Cupin"/>
    <property type="match status" value="1"/>
</dbReference>
<dbReference type="InterPro" id="IPR050252">
    <property type="entry name" value="Beta/Gamma-Crystallin"/>
</dbReference>
<feature type="compositionally biased region" description="Polar residues" evidence="4">
    <location>
        <begin position="101"/>
        <end position="119"/>
    </location>
</feature>
<sequence>MSYSHFHRDSDALARAQRQSQSQSHTHASQLPQQQQQQQQEQQRSIRPPVSSRPHPSPRRSTKSAALSAIATLPASSRSPTTASSSFLSPSSLNSPASPGTMPSNSTITSTSSFPNGAQAQAALGTDGRAPSGSSNCAALPSVPNISHRSASGSLDRIASLPVSNGIIEQETGLSSDLDAQRGAVARSPNLTKTVQLQNQSKTTQATSSSKAHGIVVQPEPQSPPIVPSQVGSTVSSPVPRSSQPDARAQTQASPPVENRPQPHIAPPVSGQRPTLKPPQSLQPPVQASTASPNSPSRRAPAPPRSLSHVTVTQTAPQTSVTQQVQSAQPSQTTATSHKAPFSTSQTLVPALAATISKPQVVPLTHGSKVSQTTGTVTAQTQSPALAKSSPKKQPVAQAQAQAQPQPQPQPQPEPPIPAQAAGASNVRPLASQPTSTEILPTSNANTLPAASPRITSKKSFKSASSISKINTLQAPPTSFLTSSESVNYGTLTKEGGKFKTIPTISCLDVSEDELEQLIRGLVEAQGEPLIISDLHKTAAWSSALFNPNKYEQLRTSQQAGRDTVRVRNLTNGIDQELPLSDFLARCEKERNYSPGQTEKLYGNALPCPPEWAEAFATMVHPRLEYHGDQDIAASLVENARSATQKCFFGPGRTGTPLHRELCSGLGQNLMVWSDSGASSIWMITDPADADAVERYIASKGADPLQEKFAPHPNELQDAPFPIFSCQQTVGDLVLIPSRAMYMVINTGGRTMNAAWSRMTVETLASALTTDLPLYQRYCREESYHVKPVIEETLIRMTEQVEANFEKRIETPPRVIREFRGLLQLYDAILTDEFLPKWREIEVVGGHDSYVECDFCGADVLHGYFECPEGETFCALCYCQGRLCGCPDAEHELQPRQHWRNFGERLQIRNDAAQTLLKVRPTLAVSTQPTASAQADDPDDAEDDDEELPLREVEIWTEDAIGKKTWPFSFMAAYKLYSIRQTPDWRQNKAQCKICKATLDISQRYDCKPCRHSYCYGCLLHKMHIHPVHALAQNDPDLFHRYHRKNSTLDYKEWKQDPLDFNDEARAHFALIEAAKIHKKCTPINKKCRIGFLDVSEEHPHGLSGTLGVKQTRKAAVDKVQAAAAQSSSASSSTTPVSRKRQNDLIQSPSTASPKTVSNKKAKLDTLSNAQPMEEDEPVEQILRPQGVVGVPILAAAPVQQPRLVGTATTADVAMRSVAEDDASSLAPTLANGIRKFVLRKGQGNPVSPVSTALSMGSSSGSSPSSASFSEVYPTSSKQSVAKVILAQAPIHSRPAHVVQEATATTVPLASSDAPVSAQPASAAAVVPTRATLPVEANVSRVAPSLTSATASATTAPPSSSPPQVVISPAAVPAVVAQAIAQGEPVAESVTLATSVVPDEVAAPPTASRPAASEPPSAGLGSLDNMNLRVVTEILRIFSQSNQKMIAGQVEEIKKLQAKQAEEHARALAQQAQEHEEARATQTQEHENAHAKLVNEHKQALAKMEATLSQLSAEMKDLTHKHHAEVKELMSQHSLAMKDVRKELDANAQRTEKAVERATVIETVLGGLMADITRGAQLELEAERAGQSSQPIASELSTSSSSQLAPTSDTRIHN</sequence>
<evidence type="ECO:0000259" key="5">
    <source>
        <dbReference type="PROSITE" id="PS51184"/>
    </source>
</evidence>
<feature type="compositionally biased region" description="Low complexity" evidence="4">
    <location>
        <begin position="200"/>
        <end position="212"/>
    </location>
</feature>
<evidence type="ECO:0000256" key="3">
    <source>
        <dbReference type="ARBA" id="ARBA00022833"/>
    </source>
</evidence>
<feature type="region of interest" description="Disordered" evidence="4">
    <location>
        <begin position="366"/>
        <end position="454"/>
    </location>
</feature>
<protein>
    <submittedName>
        <fullName evidence="6">Related to c-module-binding factor</fullName>
    </submittedName>
</protein>
<accession>A0A5C3E9M9</accession>
<name>A0A5C3E9M9_9BASI</name>
<feature type="region of interest" description="Disordered" evidence="4">
    <location>
        <begin position="1120"/>
        <end position="1162"/>
    </location>
</feature>
<dbReference type="EMBL" id="OOIN01000012">
    <property type="protein sequence ID" value="SPO25909.1"/>
    <property type="molecule type" value="Genomic_DNA"/>
</dbReference>
<keyword evidence="3" id="KW-0862">Zinc</keyword>
<dbReference type="Proteomes" id="UP000324022">
    <property type="component" value="Unassembled WGS sequence"/>
</dbReference>
<feature type="region of interest" description="Disordered" evidence="4">
    <location>
        <begin position="926"/>
        <end position="947"/>
    </location>
</feature>
<evidence type="ECO:0000256" key="2">
    <source>
        <dbReference type="ARBA" id="ARBA00022771"/>
    </source>
</evidence>
<dbReference type="PROSITE" id="PS00518">
    <property type="entry name" value="ZF_RING_1"/>
    <property type="match status" value="1"/>
</dbReference>
<feature type="compositionally biased region" description="Basic and acidic residues" evidence="4">
    <location>
        <begin position="1473"/>
        <end position="1486"/>
    </location>
</feature>
<feature type="compositionally biased region" description="Polar residues" evidence="4">
    <location>
        <begin position="432"/>
        <end position="449"/>
    </location>
</feature>
<feature type="compositionally biased region" description="Low complexity" evidence="4">
    <location>
        <begin position="394"/>
        <end position="405"/>
    </location>
</feature>
<feature type="compositionally biased region" description="Low complexity" evidence="4">
    <location>
        <begin position="1402"/>
        <end position="1418"/>
    </location>
</feature>
<feature type="compositionally biased region" description="Low complexity" evidence="4">
    <location>
        <begin position="1251"/>
        <end position="1270"/>
    </location>
</feature>
<feature type="region of interest" description="Disordered" evidence="4">
    <location>
        <begin position="187"/>
        <end position="343"/>
    </location>
</feature>
<dbReference type="PANTHER" id="PTHR11818:SF11">
    <property type="entry name" value="BETA-CRYSTALLIN B2"/>
    <property type="match status" value="1"/>
</dbReference>
<keyword evidence="1" id="KW-0479">Metal-binding</keyword>
<feature type="region of interest" description="Disordered" evidence="4">
    <location>
        <begin position="1464"/>
        <end position="1486"/>
    </location>
</feature>
<dbReference type="SUPFAM" id="SSF51197">
    <property type="entry name" value="Clavaminate synthase-like"/>
    <property type="match status" value="1"/>
</dbReference>
<feature type="compositionally biased region" description="Pro residues" evidence="4">
    <location>
        <begin position="406"/>
        <end position="418"/>
    </location>
</feature>
<dbReference type="Pfam" id="PF02373">
    <property type="entry name" value="JmjC"/>
    <property type="match status" value="1"/>
</dbReference>
<feature type="compositionally biased region" description="Polar residues" evidence="4">
    <location>
        <begin position="230"/>
        <end position="254"/>
    </location>
</feature>
<dbReference type="InterPro" id="IPR017907">
    <property type="entry name" value="Znf_RING_CS"/>
</dbReference>
<feature type="compositionally biased region" description="Low complexity" evidence="4">
    <location>
        <begin position="1593"/>
        <end position="1608"/>
    </location>
</feature>
<dbReference type="GO" id="GO:0008270">
    <property type="term" value="F:zinc ion binding"/>
    <property type="evidence" value="ECO:0007669"/>
    <property type="project" value="UniProtKB-KW"/>
</dbReference>
<feature type="compositionally biased region" description="Polar residues" evidence="4">
    <location>
        <begin position="1144"/>
        <end position="1159"/>
    </location>
</feature>
<reference evidence="6 7" key="1">
    <citation type="submission" date="2018-03" db="EMBL/GenBank/DDBJ databases">
        <authorList>
            <person name="Guldener U."/>
        </authorList>
    </citation>
    <scope>NUCLEOTIDE SEQUENCE [LARGE SCALE GENOMIC DNA]</scope>
    <source>
        <strain evidence="6 7">NBRC100155</strain>
    </source>
</reference>
<evidence type="ECO:0000313" key="6">
    <source>
        <dbReference type="EMBL" id="SPO25909.1"/>
    </source>
</evidence>
<feature type="region of interest" description="Disordered" evidence="4">
    <location>
        <begin position="1581"/>
        <end position="1614"/>
    </location>
</feature>
<feature type="region of interest" description="Disordered" evidence="4">
    <location>
        <begin position="1401"/>
        <end position="1423"/>
    </location>
</feature>
<feature type="compositionally biased region" description="Low complexity" evidence="4">
    <location>
        <begin position="288"/>
        <end position="300"/>
    </location>
</feature>
<feature type="domain" description="JmjC" evidence="5">
    <location>
        <begin position="625"/>
        <end position="775"/>
    </location>
</feature>
<feature type="compositionally biased region" description="Low complexity" evidence="4">
    <location>
        <begin position="72"/>
        <end position="99"/>
    </location>
</feature>
<dbReference type="SMART" id="SM00558">
    <property type="entry name" value="JmjC"/>
    <property type="match status" value="1"/>
</dbReference>
<feature type="compositionally biased region" description="Polar residues" evidence="4">
    <location>
        <begin position="278"/>
        <end position="287"/>
    </location>
</feature>
<feature type="region of interest" description="Disordered" evidence="4">
    <location>
        <begin position="1"/>
        <end position="138"/>
    </location>
</feature>
<keyword evidence="7" id="KW-1185">Reference proteome</keyword>
<feature type="compositionally biased region" description="Low complexity" evidence="4">
    <location>
        <begin position="1121"/>
        <end position="1133"/>
    </location>
</feature>